<dbReference type="AlphaFoldDB" id="A0A1Y0C1R9"/>
<accession>A0A1Y0C1R9</accession>
<dbReference type="OrthoDB" id="4643047at2"/>
<evidence type="ECO:0000313" key="2">
    <source>
        <dbReference type="Proteomes" id="UP000195331"/>
    </source>
</evidence>
<keyword evidence="2" id="KW-1185">Reference proteome</keyword>
<organism evidence="1 2">
    <name type="scientific">Mycobacterium dioxanotrophicus</name>
    <dbReference type="NCBI Taxonomy" id="482462"/>
    <lineage>
        <taxon>Bacteria</taxon>
        <taxon>Bacillati</taxon>
        <taxon>Actinomycetota</taxon>
        <taxon>Actinomycetes</taxon>
        <taxon>Mycobacteriales</taxon>
        <taxon>Mycobacteriaceae</taxon>
        <taxon>Mycobacterium</taxon>
    </lineage>
</organism>
<dbReference type="KEGG" id="mdx:BTO20_11545"/>
<evidence type="ECO:0000313" key="1">
    <source>
        <dbReference type="EMBL" id="ART69130.1"/>
    </source>
</evidence>
<sequence length="141" mass="14158">MTAGTWQFTNTTRIKLLNGQFNLATDSFKLALVTSASNIGAASTTWAGVTGEVANGSGYTTGGIAVTANLAGTTSVTAKLAANAVWTAAGSGITARWAVLYEVGGDVVGYVLLDNTPADVVVTAGNTLTLNSTTTPVLTLA</sequence>
<gene>
    <name evidence="1" type="ORF">BTO20_11545</name>
</gene>
<name>A0A1Y0C1R9_9MYCO</name>
<dbReference type="EMBL" id="CP020809">
    <property type="protein sequence ID" value="ART69130.1"/>
    <property type="molecule type" value="Genomic_DNA"/>
</dbReference>
<proteinExistence type="predicted"/>
<dbReference type="Proteomes" id="UP000195331">
    <property type="component" value="Chromosome"/>
</dbReference>
<dbReference type="RefSeq" id="WP_087075982.1">
    <property type="nucleotide sequence ID" value="NZ_CP020809.1"/>
</dbReference>
<protein>
    <submittedName>
        <fullName evidence="1">Uncharacterized protein</fullName>
    </submittedName>
</protein>
<reference evidence="1 2" key="1">
    <citation type="submission" date="2017-04" db="EMBL/GenBank/DDBJ databases">
        <title>Whole Genome Sequence of 1,4-Dioxane Degrading Bacterium Mycobacterium dioxanotrophicus PH-06.</title>
        <authorList>
            <person name="He Y."/>
        </authorList>
    </citation>
    <scope>NUCLEOTIDE SEQUENCE [LARGE SCALE GENOMIC DNA]</scope>
    <source>
        <strain evidence="1 2">PH-06</strain>
    </source>
</reference>